<reference evidence="3" key="1">
    <citation type="journal article" date="2014" name="Int. J. Syst. Evol. Microbiol.">
        <title>Complete genome sequence of Corynebacterium casei LMG S-19264T (=DSM 44701T), isolated from a smear-ripened cheese.</title>
        <authorList>
            <consortium name="US DOE Joint Genome Institute (JGI-PGF)"/>
            <person name="Walter F."/>
            <person name="Albersmeier A."/>
            <person name="Kalinowski J."/>
            <person name="Ruckert C."/>
        </authorList>
    </citation>
    <scope>NUCLEOTIDE SEQUENCE</scope>
    <source>
        <strain evidence="3">KCTC 12870</strain>
    </source>
</reference>
<sequence>MPKNIGFISTRFAGTDGVSLESAKWAEVLWDDRHISYWYSGLSDRSKDIAYVVPEAHFGHPENEWINERLWKRTQRDPLVSSRIRDLADYLKGTLHDFARRYNLDFIIPQNVLTIPMHVPLGIAVTEFLAETGMPAIAHHHDFYWERTRFSVGCIQDYLDAAFPPSLSNIRNVVINRPAQEQFALRKGESALLIPNVFDFDQPAPQPDEYSADIREQIGLEKDDLLILQPTRIVPRKGIEHAITAVGMLKDPRCKLVISHAAGDEGMDYKHMLEEKAREEGVDVRFFDERIGEVRQFDDEGRKIYTLWDLYPHADFVTYPSTYEGFGNALLEAVYFRKPTLVNRYSIFIQDIEPKGFRFALMDGIVTNRVVREIKRILDDPAYREEMCEHNYRVARRHYSYTVLRRSLRTLMTALTGLN</sequence>
<evidence type="ECO:0000313" key="3">
    <source>
        <dbReference type="EMBL" id="GHC01038.1"/>
    </source>
</evidence>
<evidence type="ECO:0000313" key="4">
    <source>
        <dbReference type="Proteomes" id="UP000642829"/>
    </source>
</evidence>
<evidence type="ECO:0000259" key="2">
    <source>
        <dbReference type="Pfam" id="PF00534"/>
    </source>
</evidence>
<dbReference type="PANTHER" id="PTHR46401:SF2">
    <property type="entry name" value="GLYCOSYLTRANSFERASE WBBK-RELATED"/>
    <property type="match status" value="1"/>
</dbReference>
<dbReference type="PANTHER" id="PTHR46401">
    <property type="entry name" value="GLYCOSYLTRANSFERASE WBBK-RELATED"/>
    <property type="match status" value="1"/>
</dbReference>
<organism evidence="3 4">
    <name type="scientific">Cerasicoccus arenae</name>
    <dbReference type="NCBI Taxonomy" id="424488"/>
    <lineage>
        <taxon>Bacteria</taxon>
        <taxon>Pseudomonadati</taxon>
        <taxon>Verrucomicrobiota</taxon>
        <taxon>Opitutia</taxon>
        <taxon>Puniceicoccales</taxon>
        <taxon>Cerasicoccaceae</taxon>
        <taxon>Cerasicoccus</taxon>
    </lineage>
</organism>
<dbReference type="AlphaFoldDB" id="A0A8J3GCS9"/>
<dbReference type="CDD" id="cd03801">
    <property type="entry name" value="GT4_PimA-like"/>
    <property type="match status" value="1"/>
</dbReference>
<dbReference type="InterPro" id="IPR001296">
    <property type="entry name" value="Glyco_trans_1"/>
</dbReference>
<keyword evidence="4" id="KW-1185">Reference proteome</keyword>
<accession>A0A8J3GCS9</accession>
<dbReference type="GO" id="GO:0016757">
    <property type="term" value="F:glycosyltransferase activity"/>
    <property type="evidence" value="ECO:0007669"/>
    <property type="project" value="InterPro"/>
</dbReference>
<gene>
    <name evidence="3" type="ORF">GCM10007047_16790</name>
</gene>
<evidence type="ECO:0000256" key="1">
    <source>
        <dbReference type="ARBA" id="ARBA00022679"/>
    </source>
</evidence>
<comment type="caution">
    <text evidence="3">The sequence shown here is derived from an EMBL/GenBank/DDBJ whole genome shotgun (WGS) entry which is preliminary data.</text>
</comment>
<dbReference type="SUPFAM" id="SSF53756">
    <property type="entry name" value="UDP-Glycosyltransferase/glycogen phosphorylase"/>
    <property type="match status" value="1"/>
</dbReference>
<dbReference type="Pfam" id="PF00534">
    <property type="entry name" value="Glycos_transf_1"/>
    <property type="match status" value="1"/>
</dbReference>
<dbReference type="GO" id="GO:0009103">
    <property type="term" value="P:lipopolysaccharide biosynthetic process"/>
    <property type="evidence" value="ECO:0007669"/>
    <property type="project" value="TreeGrafter"/>
</dbReference>
<dbReference type="Proteomes" id="UP000642829">
    <property type="component" value="Unassembled WGS sequence"/>
</dbReference>
<name>A0A8J3GCS9_9BACT</name>
<feature type="domain" description="Glycosyl transferase family 1" evidence="2">
    <location>
        <begin position="213"/>
        <end position="391"/>
    </location>
</feature>
<reference evidence="3" key="2">
    <citation type="submission" date="2020-09" db="EMBL/GenBank/DDBJ databases">
        <authorList>
            <person name="Sun Q."/>
            <person name="Kim S."/>
        </authorList>
    </citation>
    <scope>NUCLEOTIDE SEQUENCE</scope>
    <source>
        <strain evidence="3">KCTC 12870</strain>
    </source>
</reference>
<dbReference type="Gene3D" id="3.40.50.2000">
    <property type="entry name" value="Glycogen Phosphorylase B"/>
    <property type="match status" value="1"/>
</dbReference>
<protein>
    <submittedName>
        <fullName evidence="3">Glycosyl transferase</fullName>
    </submittedName>
</protein>
<proteinExistence type="predicted"/>
<keyword evidence="1 3" id="KW-0808">Transferase</keyword>
<dbReference type="RefSeq" id="WP_189513998.1">
    <property type="nucleotide sequence ID" value="NZ_BMXG01000009.1"/>
</dbReference>
<dbReference type="EMBL" id="BMXG01000009">
    <property type="protein sequence ID" value="GHC01038.1"/>
    <property type="molecule type" value="Genomic_DNA"/>
</dbReference>